<reference evidence="10" key="1">
    <citation type="journal article" date="2019" name="Int. J. Syst. Evol. Microbiol.">
        <title>The Global Catalogue of Microorganisms (GCM) 10K type strain sequencing project: providing services to taxonomists for standard genome sequencing and annotation.</title>
        <authorList>
            <consortium name="The Broad Institute Genomics Platform"/>
            <consortium name="The Broad Institute Genome Sequencing Center for Infectious Disease"/>
            <person name="Wu L."/>
            <person name="Ma J."/>
        </authorList>
    </citation>
    <scope>NUCLEOTIDE SEQUENCE [LARGE SCALE GENOMIC DNA]</scope>
    <source>
        <strain evidence="10">KCTC 32239</strain>
    </source>
</reference>
<name>A0ABQ3AYJ1_9GAMM</name>
<dbReference type="InterPro" id="IPR040573">
    <property type="entry name" value="TSP_N"/>
</dbReference>
<evidence type="ECO:0000256" key="5">
    <source>
        <dbReference type="RuleBase" id="RU004404"/>
    </source>
</evidence>
<evidence type="ECO:0000313" key="10">
    <source>
        <dbReference type="Proteomes" id="UP000619761"/>
    </source>
</evidence>
<comment type="similarity">
    <text evidence="1 5">Belongs to the peptidase S41A family.</text>
</comment>
<dbReference type="RefSeq" id="WP_189416854.1">
    <property type="nucleotide sequence ID" value="NZ_BMYZ01000001.1"/>
</dbReference>
<dbReference type="InterPro" id="IPR001478">
    <property type="entry name" value="PDZ"/>
</dbReference>
<evidence type="ECO:0000313" key="9">
    <source>
        <dbReference type="EMBL" id="GGY69845.1"/>
    </source>
</evidence>
<dbReference type="PANTHER" id="PTHR32060:SF22">
    <property type="entry name" value="CARBOXYL-TERMINAL-PROCESSING PEPTIDASE 3, CHLOROPLASTIC"/>
    <property type="match status" value="1"/>
</dbReference>
<dbReference type="InterPro" id="IPR020992">
    <property type="entry name" value="Tail_Prtase_C"/>
</dbReference>
<dbReference type="Gene3D" id="3.30.750.44">
    <property type="match status" value="1"/>
</dbReference>
<dbReference type="InterPro" id="IPR004447">
    <property type="entry name" value="Peptidase_S41A"/>
</dbReference>
<keyword evidence="2 5" id="KW-0645">Protease</keyword>
<dbReference type="Gene3D" id="3.90.226.10">
    <property type="entry name" value="2-enoyl-CoA Hydratase, Chain A, domain 1"/>
    <property type="match status" value="1"/>
</dbReference>
<evidence type="ECO:0000256" key="1">
    <source>
        <dbReference type="ARBA" id="ARBA00009179"/>
    </source>
</evidence>
<dbReference type="InterPro" id="IPR005151">
    <property type="entry name" value="Tail-specific_protease"/>
</dbReference>
<dbReference type="Pfam" id="PF17804">
    <property type="entry name" value="TSP_NTD"/>
    <property type="match status" value="1"/>
</dbReference>
<evidence type="ECO:0000256" key="2">
    <source>
        <dbReference type="ARBA" id="ARBA00022670"/>
    </source>
</evidence>
<dbReference type="SMART" id="SM00245">
    <property type="entry name" value="TSPc"/>
    <property type="match status" value="1"/>
</dbReference>
<dbReference type="EMBL" id="BMYZ01000001">
    <property type="protein sequence ID" value="GGY69845.1"/>
    <property type="molecule type" value="Genomic_DNA"/>
</dbReference>
<sequence length="702" mass="79145">MQPLFSRILRTSFLTSALVFSLSSFALDDTAKVAKLKPLEIQSKTAVEIVDQLSKHHYRKQELNDSLSSRFLDEYLKTLDSSKNIFIASDIAEFDKYRKTFDDDFKAGKLNNGFAIYSRFGDRYVARLNRVIAMLDDKKVQFTFDTDETYNPDRKNASWPANPEEADKLWLQNIKASLLSSMLSGKSLEESRTNLRKRFTTQLRYFNQQTSEEVFSLIMNSLTTLFDPHTNYLSPDTSQNFTTSMTNKFEGIGAELKTDEDYTKVARLIPASPAEKQGQLKPNDKIVGVAQGEKGEFEDIIGWRLTDVVKKIKGPKGTIVRLEVIAADPTITQHKIISIKRDTIELEEQKAKKAILNVKNGGQTLKLGVIDIPVFYGNFDPNSSVGRDVYRLLQELRQENIDGIILDLRENGGGSLPEAATLTNLFVDPGPVVQIRQADDVISRDVRASVPAVYRGPLIVLINRFSASASEIFAGAIQDYGRGLVVGSTTWGKGSVQSYMPINKGEGNIKITQAKFYRISGDSTQHRGVIPDIELPSLIDTKELGESSYDNALPWDQIRAAPHDVYNNIKDVLPVLKPAHQERMKTDPEFVYLKQQAALYEELNNKKTVSLKLAVRQQEQQQIEQRTLDIENQKRKAKGETVYANYADYKAKELKKDDEESAAPKKKEFEPEKDPYLVETGKILGDFILQTKKQIAQKTATP</sequence>
<keyword evidence="10" id="KW-1185">Reference proteome</keyword>
<feature type="region of interest" description="Disordered" evidence="6">
    <location>
        <begin position="653"/>
        <end position="674"/>
    </location>
</feature>
<comment type="caution">
    <text evidence="9">The sequence shown here is derived from an EMBL/GenBank/DDBJ whole genome shotgun (WGS) entry which is preliminary data.</text>
</comment>
<dbReference type="CDD" id="cd06782">
    <property type="entry name" value="cpPDZ_CPP-like"/>
    <property type="match status" value="1"/>
</dbReference>
<feature type="domain" description="PDZ" evidence="8">
    <location>
        <begin position="242"/>
        <end position="289"/>
    </location>
</feature>
<dbReference type="Pfam" id="PF00595">
    <property type="entry name" value="PDZ"/>
    <property type="match status" value="1"/>
</dbReference>
<dbReference type="PROSITE" id="PS50106">
    <property type="entry name" value="PDZ"/>
    <property type="match status" value="1"/>
</dbReference>
<organism evidence="9 10">
    <name type="scientific">Cellvibrio zantedeschiae</name>
    <dbReference type="NCBI Taxonomy" id="1237077"/>
    <lineage>
        <taxon>Bacteria</taxon>
        <taxon>Pseudomonadati</taxon>
        <taxon>Pseudomonadota</taxon>
        <taxon>Gammaproteobacteria</taxon>
        <taxon>Cellvibrionales</taxon>
        <taxon>Cellvibrionaceae</taxon>
        <taxon>Cellvibrio</taxon>
    </lineage>
</organism>
<dbReference type="Pfam" id="PF11818">
    <property type="entry name" value="DUF3340"/>
    <property type="match status" value="1"/>
</dbReference>
<keyword evidence="4 5" id="KW-0720">Serine protease</keyword>
<dbReference type="Gene3D" id="2.30.42.10">
    <property type="match status" value="1"/>
</dbReference>
<dbReference type="SUPFAM" id="SSF52096">
    <property type="entry name" value="ClpP/crotonase"/>
    <property type="match status" value="1"/>
</dbReference>
<evidence type="ECO:0000256" key="6">
    <source>
        <dbReference type="SAM" id="MobiDB-lite"/>
    </source>
</evidence>
<dbReference type="SMART" id="SM00228">
    <property type="entry name" value="PDZ"/>
    <property type="match status" value="1"/>
</dbReference>
<evidence type="ECO:0000256" key="7">
    <source>
        <dbReference type="SAM" id="SignalP"/>
    </source>
</evidence>
<dbReference type="Proteomes" id="UP000619761">
    <property type="component" value="Unassembled WGS sequence"/>
</dbReference>
<keyword evidence="3 5" id="KW-0378">Hydrolase</keyword>
<feature type="signal peptide" evidence="7">
    <location>
        <begin position="1"/>
        <end position="26"/>
    </location>
</feature>
<dbReference type="Pfam" id="PF03572">
    <property type="entry name" value="Peptidase_S41"/>
    <property type="match status" value="1"/>
</dbReference>
<evidence type="ECO:0000256" key="4">
    <source>
        <dbReference type="ARBA" id="ARBA00022825"/>
    </source>
</evidence>
<feature type="chain" id="PRO_5047205799" evidence="7">
    <location>
        <begin position="27"/>
        <end position="702"/>
    </location>
</feature>
<dbReference type="NCBIfam" id="TIGR00225">
    <property type="entry name" value="prc"/>
    <property type="match status" value="1"/>
</dbReference>
<gene>
    <name evidence="9" type="primary">prc</name>
    <name evidence="9" type="ORF">GCM10011613_12760</name>
</gene>
<keyword evidence="7" id="KW-0732">Signal</keyword>
<dbReference type="CDD" id="cd07560">
    <property type="entry name" value="Peptidase_S41_CPP"/>
    <property type="match status" value="1"/>
</dbReference>
<proteinExistence type="inferred from homology"/>
<protein>
    <submittedName>
        <fullName evidence="9">Peptidase S41</fullName>
    </submittedName>
</protein>
<dbReference type="InterPro" id="IPR036034">
    <property type="entry name" value="PDZ_sf"/>
</dbReference>
<dbReference type="InterPro" id="IPR029045">
    <property type="entry name" value="ClpP/crotonase-like_dom_sf"/>
</dbReference>
<dbReference type="SUPFAM" id="SSF50156">
    <property type="entry name" value="PDZ domain-like"/>
    <property type="match status" value="1"/>
</dbReference>
<accession>A0ABQ3AYJ1</accession>
<evidence type="ECO:0000259" key="8">
    <source>
        <dbReference type="PROSITE" id="PS50106"/>
    </source>
</evidence>
<dbReference type="PANTHER" id="PTHR32060">
    <property type="entry name" value="TAIL-SPECIFIC PROTEASE"/>
    <property type="match status" value="1"/>
</dbReference>
<evidence type="ECO:0000256" key="3">
    <source>
        <dbReference type="ARBA" id="ARBA00022801"/>
    </source>
</evidence>